<dbReference type="Gene3D" id="3.40.50.300">
    <property type="entry name" value="P-loop containing nucleotide triphosphate hydrolases"/>
    <property type="match status" value="1"/>
</dbReference>
<name>A0A2M9D167_9CELL</name>
<dbReference type="SUPFAM" id="SSF52540">
    <property type="entry name" value="P-loop containing nucleoside triphosphate hydrolases"/>
    <property type="match status" value="1"/>
</dbReference>
<dbReference type="SMART" id="SM00382">
    <property type="entry name" value="AAA"/>
    <property type="match status" value="1"/>
</dbReference>
<dbReference type="InterPro" id="IPR017871">
    <property type="entry name" value="ABC_transporter-like_CS"/>
</dbReference>
<dbReference type="AlphaFoldDB" id="A0A2M9D167"/>
<evidence type="ECO:0000256" key="2">
    <source>
        <dbReference type="ARBA" id="ARBA00022741"/>
    </source>
</evidence>
<reference evidence="6 7" key="1">
    <citation type="submission" date="2017-11" db="EMBL/GenBank/DDBJ databases">
        <title>Genomic Encyclopedia of Archaeal and Bacterial Type Strains, Phase II (KMG-II): From Individual Species to Whole Genera.</title>
        <authorList>
            <person name="Goeker M."/>
        </authorList>
    </citation>
    <scope>NUCLEOTIDE SEQUENCE [LARGE SCALE GENOMIC DNA]</scope>
    <source>
        <strain evidence="6 7">DSM 25478</strain>
    </source>
</reference>
<dbReference type="PANTHER" id="PTHR24220">
    <property type="entry name" value="IMPORT ATP-BINDING PROTEIN"/>
    <property type="match status" value="1"/>
</dbReference>
<dbReference type="OrthoDB" id="9802264at2"/>
<dbReference type="InterPro" id="IPR027417">
    <property type="entry name" value="P-loop_NTPase"/>
</dbReference>
<keyword evidence="7" id="KW-1185">Reference proteome</keyword>
<proteinExistence type="predicted"/>
<feature type="domain" description="ABC transporter" evidence="5">
    <location>
        <begin position="3"/>
        <end position="224"/>
    </location>
</feature>
<dbReference type="InterPro" id="IPR017911">
    <property type="entry name" value="MacB-like_ATP-bd"/>
</dbReference>
<dbReference type="GO" id="GO:0022857">
    <property type="term" value="F:transmembrane transporter activity"/>
    <property type="evidence" value="ECO:0007669"/>
    <property type="project" value="TreeGrafter"/>
</dbReference>
<dbReference type="PANTHER" id="PTHR24220:SF685">
    <property type="entry name" value="ABC TRANSPORTER RELATED"/>
    <property type="match status" value="1"/>
</dbReference>
<dbReference type="Proteomes" id="UP000231693">
    <property type="component" value="Unassembled WGS sequence"/>
</dbReference>
<protein>
    <submittedName>
        <fullName evidence="6">Putative ABC transport system ATP-binding protein</fullName>
    </submittedName>
</protein>
<dbReference type="Pfam" id="PF00005">
    <property type="entry name" value="ABC_tran"/>
    <property type="match status" value="1"/>
</dbReference>
<accession>A0A2M9D167</accession>
<evidence type="ECO:0000313" key="7">
    <source>
        <dbReference type="Proteomes" id="UP000231693"/>
    </source>
</evidence>
<organism evidence="6 7">
    <name type="scientific">Sediminihabitans luteus</name>
    <dbReference type="NCBI Taxonomy" id="1138585"/>
    <lineage>
        <taxon>Bacteria</taxon>
        <taxon>Bacillati</taxon>
        <taxon>Actinomycetota</taxon>
        <taxon>Actinomycetes</taxon>
        <taxon>Micrococcales</taxon>
        <taxon>Cellulomonadaceae</taxon>
        <taxon>Sediminihabitans</taxon>
    </lineage>
</organism>
<dbReference type="GO" id="GO:0016887">
    <property type="term" value="F:ATP hydrolysis activity"/>
    <property type="evidence" value="ECO:0007669"/>
    <property type="project" value="InterPro"/>
</dbReference>
<dbReference type="InterPro" id="IPR003439">
    <property type="entry name" value="ABC_transporter-like_ATP-bd"/>
</dbReference>
<evidence type="ECO:0000256" key="4">
    <source>
        <dbReference type="SAM" id="MobiDB-lite"/>
    </source>
</evidence>
<comment type="caution">
    <text evidence="6">The sequence shown here is derived from an EMBL/GenBank/DDBJ whole genome shotgun (WGS) entry which is preliminary data.</text>
</comment>
<dbReference type="PROSITE" id="PS00211">
    <property type="entry name" value="ABC_TRANSPORTER_1"/>
    <property type="match status" value="1"/>
</dbReference>
<dbReference type="EMBL" id="PGFE01000001">
    <property type="protein sequence ID" value="PJJ77922.1"/>
    <property type="molecule type" value="Genomic_DNA"/>
</dbReference>
<evidence type="ECO:0000256" key="1">
    <source>
        <dbReference type="ARBA" id="ARBA00022448"/>
    </source>
</evidence>
<evidence type="ECO:0000256" key="3">
    <source>
        <dbReference type="ARBA" id="ARBA00022840"/>
    </source>
</evidence>
<keyword evidence="2" id="KW-0547">Nucleotide-binding</keyword>
<dbReference type="InterPro" id="IPR003593">
    <property type="entry name" value="AAA+_ATPase"/>
</dbReference>
<dbReference type="InterPro" id="IPR015854">
    <property type="entry name" value="ABC_transpr_LolD-like"/>
</dbReference>
<evidence type="ECO:0000313" key="6">
    <source>
        <dbReference type="EMBL" id="PJJ77922.1"/>
    </source>
</evidence>
<dbReference type="RefSeq" id="WP_100422214.1">
    <property type="nucleotide sequence ID" value="NZ_BOOX01000010.1"/>
</dbReference>
<feature type="region of interest" description="Disordered" evidence="4">
    <location>
        <begin position="59"/>
        <end position="78"/>
    </location>
</feature>
<gene>
    <name evidence="6" type="ORF">CLV28_1148</name>
</gene>
<sequence length="224" mass="23927">MDLHIDGVTLVYPDGEQTLTAVDDVTLHVPSGETTALLGPSGSGKSSLLAVAGGLTRPTSGTVTFGDGEPVFTPTTPPDDATRVRLTRIGFVFQQPQLVPSLTALEQLELLSHLRGRKPAERRARALELLDAVGLAPWAHKRPGTLSGGQRQRVAIARALVGEPDVLLVDEPTSALDHERGTEIIELVTSLAREQDAAMLLVTHDESTLGSVHRLVHLRDGRLV</sequence>
<evidence type="ECO:0000259" key="5">
    <source>
        <dbReference type="PROSITE" id="PS50893"/>
    </source>
</evidence>
<dbReference type="GO" id="GO:0005524">
    <property type="term" value="F:ATP binding"/>
    <property type="evidence" value="ECO:0007669"/>
    <property type="project" value="UniProtKB-KW"/>
</dbReference>
<dbReference type="CDD" id="cd03255">
    <property type="entry name" value="ABC_MJ0796_LolCDE_FtsE"/>
    <property type="match status" value="1"/>
</dbReference>
<dbReference type="PROSITE" id="PS50893">
    <property type="entry name" value="ABC_TRANSPORTER_2"/>
    <property type="match status" value="1"/>
</dbReference>
<keyword evidence="1" id="KW-0813">Transport</keyword>
<dbReference type="GO" id="GO:0005886">
    <property type="term" value="C:plasma membrane"/>
    <property type="evidence" value="ECO:0007669"/>
    <property type="project" value="TreeGrafter"/>
</dbReference>
<keyword evidence="3 6" id="KW-0067">ATP-binding</keyword>